<keyword evidence="3" id="KW-1185">Reference proteome</keyword>
<dbReference type="InterPro" id="IPR045036">
    <property type="entry name" value="Spartin-like"/>
</dbReference>
<dbReference type="GeneID" id="107424438"/>
<dbReference type="Pfam" id="PF06911">
    <property type="entry name" value="Senescence"/>
    <property type="match status" value="1"/>
</dbReference>
<dbReference type="InterPro" id="IPR009686">
    <property type="entry name" value="Senescence/spartin_C"/>
</dbReference>
<feature type="domain" description="Senescence" evidence="2">
    <location>
        <begin position="264"/>
        <end position="450"/>
    </location>
</feature>
<evidence type="ECO:0000313" key="3">
    <source>
        <dbReference type="Proteomes" id="UP001652623"/>
    </source>
</evidence>
<name>A0A6P4ALQ4_ZIZJJ</name>
<dbReference type="RefSeq" id="XP_015889734.2">
    <property type="nucleotide sequence ID" value="XM_016034248.4"/>
</dbReference>
<gene>
    <name evidence="4" type="primary">LOC107424438</name>
</gene>
<reference evidence="4" key="1">
    <citation type="submission" date="2025-08" db="UniProtKB">
        <authorList>
            <consortium name="RefSeq"/>
        </authorList>
    </citation>
    <scope>IDENTIFICATION</scope>
    <source>
        <tissue evidence="4">Seedling</tissue>
    </source>
</reference>
<feature type="region of interest" description="Disordered" evidence="1">
    <location>
        <begin position="1"/>
        <end position="44"/>
    </location>
</feature>
<dbReference type="Proteomes" id="UP001652623">
    <property type="component" value="Chromosome 7"/>
</dbReference>
<feature type="region of interest" description="Disordered" evidence="1">
    <location>
        <begin position="147"/>
        <end position="178"/>
    </location>
</feature>
<evidence type="ECO:0000313" key="4">
    <source>
        <dbReference type="RefSeq" id="XP_015889734.2"/>
    </source>
</evidence>
<accession>A0A6P4ALQ4</accession>
<dbReference type="KEGG" id="zju:107424438"/>
<evidence type="ECO:0000256" key="1">
    <source>
        <dbReference type="SAM" id="MobiDB-lite"/>
    </source>
</evidence>
<organism evidence="3 4">
    <name type="scientific">Ziziphus jujuba</name>
    <name type="common">Chinese jujube</name>
    <name type="synonym">Ziziphus sativa</name>
    <dbReference type="NCBI Taxonomy" id="326968"/>
    <lineage>
        <taxon>Eukaryota</taxon>
        <taxon>Viridiplantae</taxon>
        <taxon>Streptophyta</taxon>
        <taxon>Embryophyta</taxon>
        <taxon>Tracheophyta</taxon>
        <taxon>Spermatophyta</taxon>
        <taxon>Magnoliopsida</taxon>
        <taxon>eudicotyledons</taxon>
        <taxon>Gunneridae</taxon>
        <taxon>Pentapetalae</taxon>
        <taxon>rosids</taxon>
        <taxon>fabids</taxon>
        <taxon>Rosales</taxon>
        <taxon>Rhamnaceae</taxon>
        <taxon>Paliureae</taxon>
        <taxon>Ziziphus</taxon>
    </lineage>
</organism>
<proteinExistence type="predicted"/>
<dbReference type="FunCoup" id="A0A6P4ALQ4">
    <property type="interactions" value="642"/>
</dbReference>
<dbReference type="PANTHER" id="PTHR21068:SF43">
    <property type="entry name" value="SPARTIN"/>
    <property type="match status" value="1"/>
</dbReference>
<dbReference type="InParanoid" id="A0A6P4ALQ4"/>
<feature type="compositionally biased region" description="Low complexity" evidence="1">
    <location>
        <begin position="167"/>
        <end position="177"/>
    </location>
</feature>
<dbReference type="AlphaFoldDB" id="A0A6P4ALQ4"/>
<protein>
    <submittedName>
        <fullName evidence="4">Protein EARLY-RESPONSIVE TO DEHYDRATION 7, chloroplastic</fullName>
    </submittedName>
</protein>
<feature type="compositionally biased region" description="Low complexity" evidence="1">
    <location>
        <begin position="29"/>
        <end position="44"/>
    </location>
</feature>
<dbReference type="GO" id="GO:0005886">
    <property type="term" value="C:plasma membrane"/>
    <property type="evidence" value="ECO:0007669"/>
    <property type="project" value="TreeGrafter"/>
</dbReference>
<sequence>MASQNPAGNRRSMYPDVIQTNPDAPTVGLSNPNPSSSSSSNLYPSIDMKDLVENLFPESPPEAESYFASAPPEATEEIIIRIPGAILNLIDKHYSVELASGDFTIVRLRQGDNVVAILARVADEIQWPLAKDEAAVKLDNSHYFFSLRTPKERGPESDSSDDEEQEGQSGSGNDSDNLLNYGLTIASKGQEGLVKELDGILQAYSSYSVHKVTEKALQASMALQTSPADLKSEKKKEMMEERSAAYWTTLAPNVEDYSGTAAKLIAAGSGQLIRGILWCGDVTVERLRWGNEVMKKRLNPQSNAEISPETLKRIKRVKRVTKMTEKVATGVLSGVVKVTGFFTGSVANSKVGKKFFGRLPGEIVLASLDGFSKVCDAVEVAGKNVMSTSSNVTTELVSHRYGEEAGKATNEGLGAAGHAIGTAWAAFKIRKALNPKSVLKPTTLAKSAAKAAAAEMKAKNSK</sequence>
<evidence type="ECO:0000259" key="2">
    <source>
        <dbReference type="Pfam" id="PF06911"/>
    </source>
</evidence>
<dbReference type="PANTHER" id="PTHR21068">
    <property type="entry name" value="SPARTIN"/>
    <property type="match status" value="1"/>
</dbReference>